<dbReference type="PANTHER" id="PTHR11439:SF495">
    <property type="entry name" value="REVERSE TRANSCRIPTASE, RNA-DEPENDENT DNA POLYMERASE-RELATED"/>
    <property type="match status" value="1"/>
</dbReference>
<comment type="caution">
    <text evidence="2">The sequence shown here is derived from an EMBL/GenBank/DDBJ whole genome shotgun (WGS) entry which is preliminary data.</text>
</comment>
<dbReference type="CDD" id="cd09272">
    <property type="entry name" value="RNase_HI_RT_Ty1"/>
    <property type="match status" value="1"/>
</dbReference>
<feature type="compositionally biased region" description="Polar residues" evidence="1">
    <location>
        <begin position="169"/>
        <end position="182"/>
    </location>
</feature>
<dbReference type="Proteomes" id="UP001151760">
    <property type="component" value="Unassembled WGS sequence"/>
</dbReference>
<accession>A0ABQ5DNF6</accession>
<reference evidence="2" key="1">
    <citation type="journal article" date="2022" name="Int. J. Mol. Sci.">
        <title>Draft Genome of Tanacetum Coccineum: Genomic Comparison of Closely Related Tanacetum-Family Plants.</title>
        <authorList>
            <person name="Yamashiro T."/>
            <person name="Shiraishi A."/>
            <person name="Nakayama K."/>
            <person name="Satake H."/>
        </authorList>
    </citation>
    <scope>NUCLEOTIDE SEQUENCE</scope>
</reference>
<evidence type="ECO:0000313" key="2">
    <source>
        <dbReference type="EMBL" id="GJT40462.1"/>
    </source>
</evidence>
<feature type="region of interest" description="Disordered" evidence="1">
    <location>
        <begin position="166"/>
        <end position="214"/>
    </location>
</feature>
<dbReference type="PANTHER" id="PTHR11439">
    <property type="entry name" value="GAG-POL-RELATED RETROTRANSPOSON"/>
    <property type="match status" value="1"/>
</dbReference>
<feature type="compositionally biased region" description="Basic and acidic residues" evidence="1">
    <location>
        <begin position="607"/>
        <end position="635"/>
    </location>
</feature>
<reference evidence="2" key="2">
    <citation type="submission" date="2022-01" db="EMBL/GenBank/DDBJ databases">
        <authorList>
            <person name="Yamashiro T."/>
            <person name="Shiraishi A."/>
            <person name="Satake H."/>
            <person name="Nakayama K."/>
        </authorList>
    </citation>
    <scope>NUCLEOTIDE SEQUENCE</scope>
</reference>
<feature type="region of interest" description="Disordered" evidence="1">
    <location>
        <begin position="586"/>
        <end position="635"/>
    </location>
</feature>
<proteinExistence type="predicted"/>
<name>A0ABQ5DNF6_9ASTR</name>
<feature type="region of interest" description="Disordered" evidence="1">
    <location>
        <begin position="375"/>
        <end position="405"/>
    </location>
</feature>
<feature type="compositionally biased region" description="Polar residues" evidence="1">
    <location>
        <begin position="375"/>
        <end position="387"/>
    </location>
</feature>
<protein>
    <submittedName>
        <fullName evidence="2">Uncharacterized protein</fullName>
    </submittedName>
</protein>
<feature type="region of interest" description="Disordered" evidence="1">
    <location>
        <begin position="277"/>
        <end position="309"/>
    </location>
</feature>
<gene>
    <name evidence="2" type="ORF">Tco_0940327</name>
</gene>
<organism evidence="2 3">
    <name type="scientific">Tanacetum coccineum</name>
    <dbReference type="NCBI Taxonomy" id="301880"/>
    <lineage>
        <taxon>Eukaryota</taxon>
        <taxon>Viridiplantae</taxon>
        <taxon>Streptophyta</taxon>
        <taxon>Embryophyta</taxon>
        <taxon>Tracheophyta</taxon>
        <taxon>Spermatophyta</taxon>
        <taxon>Magnoliopsida</taxon>
        <taxon>eudicotyledons</taxon>
        <taxon>Gunneridae</taxon>
        <taxon>Pentapetalae</taxon>
        <taxon>asterids</taxon>
        <taxon>campanulids</taxon>
        <taxon>Asterales</taxon>
        <taxon>Asteraceae</taxon>
        <taxon>Asteroideae</taxon>
        <taxon>Anthemideae</taxon>
        <taxon>Anthemidinae</taxon>
        <taxon>Tanacetum</taxon>
    </lineage>
</organism>
<evidence type="ECO:0000313" key="3">
    <source>
        <dbReference type="Proteomes" id="UP001151760"/>
    </source>
</evidence>
<dbReference type="EMBL" id="BQNB010015475">
    <property type="protein sequence ID" value="GJT40462.1"/>
    <property type="molecule type" value="Genomic_DNA"/>
</dbReference>
<evidence type="ECO:0000256" key="1">
    <source>
        <dbReference type="SAM" id="MobiDB-lite"/>
    </source>
</evidence>
<sequence length="635" mass="70777">VYVDDIIFGSTKKSWCDEFEALMKSRFQMSSMGELTFLLGLQSASTLIETQKPLNKDEEAANVDLHLYRSVIGSLMYLTASRPDIMYLKGKPKLGLWYPRVSSFDLDAYSDSDYDGANLDRKSTTGGCQFLSRRLISWQCKKQTIVATSTTKAEYVAAANCLQGDQPPVTESSYRPDTTQDPRVNLEGTGGSQGDHVQIPHDSPLSGGHTSDRAEGGLNLDELLVLCTNLSNRVLALETSKDAQAAEILKLKTRIKKLEKKCKPSISHHRAWLRSVSRLSRKKKLGKKESVSKQGRKNAKPGPTLDAFDDLDAELDHGMDYMETKEAVKKGRQSNETEELNLDADTKVITEDKGNGEKGVNTVSTARPEVNTASAPFSTAGVTNSTADPKVSVVEPRTPPTTSIFNDEDITMAQTLIKMKEEKAKEKGVAFKDVEDSSRPVRSITTLKPLPSIDPKDKGKGILVEEEPVKIKRKDQGIDQIERDEELAHKLHEEELAEIARIQEEKAAQEEASRTAIMEMIDEVQAATHRKFRAAQRAAEIRSRPPTKAQLRNLMMTYLKNMGGYKHSQLKAKTFEEIQGMYKRQKKKIDDFKPMDSNDAVKNSKKAASEDTSKKKEVLKESDSTKVEVKLEEAE</sequence>
<keyword evidence="3" id="KW-1185">Reference proteome</keyword>
<feature type="non-terminal residue" evidence="2">
    <location>
        <position position="1"/>
    </location>
</feature>